<feature type="domain" description="Pachytene checkpoint protein 2 C-terminal" evidence="3">
    <location>
        <begin position="25"/>
        <end position="85"/>
    </location>
</feature>
<dbReference type="GO" id="GO:0005694">
    <property type="term" value="C:chromosome"/>
    <property type="evidence" value="ECO:0007669"/>
    <property type="project" value="TreeGrafter"/>
</dbReference>
<dbReference type="InterPro" id="IPR044539">
    <property type="entry name" value="Pch2-like"/>
</dbReference>
<evidence type="ECO:0000313" key="4">
    <source>
        <dbReference type="EMBL" id="KAK3260123.1"/>
    </source>
</evidence>
<accession>A0AAE0FI54</accession>
<dbReference type="PANTHER" id="PTHR45991:SF1">
    <property type="entry name" value="PACHYTENE CHECKPOINT PROTEIN 2 HOMOLOG"/>
    <property type="match status" value="1"/>
</dbReference>
<evidence type="ECO:0000313" key="5">
    <source>
        <dbReference type="Proteomes" id="UP001190700"/>
    </source>
</evidence>
<keyword evidence="1" id="KW-0547">Nucleotide-binding</keyword>
<dbReference type="Proteomes" id="UP001190700">
    <property type="component" value="Unassembled WGS sequence"/>
</dbReference>
<organism evidence="4 5">
    <name type="scientific">Cymbomonas tetramitiformis</name>
    <dbReference type="NCBI Taxonomy" id="36881"/>
    <lineage>
        <taxon>Eukaryota</taxon>
        <taxon>Viridiplantae</taxon>
        <taxon>Chlorophyta</taxon>
        <taxon>Pyramimonadophyceae</taxon>
        <taxon>Pyramimonadales</taxon>
        <taxon>Pyramimonadaceae</taxon>
        <taxon>Cymbomonas</taxon>
    </lineage>
</organism>
<sequence>KALCLPPFTHLVKIEDTPMSVCQESQAKMDDEMVLGQMLLATAELCEGFSGRFLRKLPFLAHTHLELQTCSYHEYMAALSKAVEIELQDRKPLS</sequence>
<evidence type="ECO:0000256" key="1">
    <source>
        <dbReference type="ARBA" id="ARBA00022741"/>
    </source>
</evidence>
<feature type="non-terminal residue" evidence="4">
    <location>
        <position position="1"/>
    </location>
</feature>
<name>A0AAE0FI54_9CHLO</name>
<dbReference type="PANTHER" id="PTHR45991">
    <property type="entry name" value="PACHYTENE CHECKPOINT PROTEIN 2"/>
    <property type="match status" value="1"/>
</dbReference>
<keyword evidence="5" id="KW-1185">Reference proteome</keyword>
<keyword evidence="2" id="KW-0067">ATP-binding</keyword>
<dbReference type="GO" id="GO:0005524">
    <property type="term" value="F:ATP binding"/>
    <property type="evidence" value="ECO:0007669"/>
    <property type="project" value="UniProtKB-KW"/>
</dbReference>
<comment type="caution">
    <text evidence="4">The sequence shown here is derived from an EMBL/GenBank/DDBJ whole genome shotgun (WGS) entry which is preliminary data.</text>
</comment>
<dbReference type="InterPro" id="IPR058249">
    <property type="entry name" value="Pch2_C"/>
</dbReference>
<dbReference type="EMBL" id="LGRX02018146">
    <property type="protein sequence ID" value="KAK3260123.1"/>
    <property type="molecule type" value="Genomic_DNA"/>
</dbReference>
<dbReference type="GO" id="GO:0005634">
    <property type="term" value="C:nucleus"/>
    <property type="evidence" value="ECO:0007669"/>
    <property type="project" value="TreeGrafter"/>
</dbReference>
<dbReference type="GO" id="GO:0007131">
    <property type="term" value="P:reciprocal meiotic recombination"/>
    <property type="evidence" value="ECO:0007669"/>
    <property type="project" value="TreeGrafter"/>
</dbReference>
<evidence type="ECO:0000256" key="2">
    <source>
        <dbReference type="ARBA" id="ARBA00022840"/>
    </source>
</evidence>
<proteinExistence type="predicted"/>
<dbReference type="AlphaFoldDB" id="A0AAE0FI54"/>
<gene>
    <name evidence="4" type="ORF">CYMTET_30904</name>
</gene>
<protein>
    <recommendedName>
        <fullName evidence="3">Pachytene checkpoint protein 2 C-terminal domain-containing protein</fullName>
    </recommendedName>
</protein>
<dbReference type="Pfam" id="PF23242">
    <property type="entry name" value="AAA_lid_TRIP13_C"/>
    <property type="match status" value="1"/>
</dbReference>
<dbReference type="GO" id="GO:0051598">
    <property type="term" value="P:meiotic recombination checkpoint signaling"/>
    <property type="evidence" value="ECO:0007669"/>
    <property type="project" value="TreeGrafter"/>
</dbReference>
<evidence type="ECO:0000259" key="3">
    <source>
        <dbReference type="Pfam" id="PF23242"/>
    </source>
</evidence>
<reference evidence="4 5" key="1">
    <citation type="journal article" date="2015" name="Genome Biol. Evol.">
        <title>Comparative Genomics of a Bacterivorous Green Alga Reveals Evolutionary Causalities and Consequences of Phago-Mixotrophic Mode of Nutrition.</title>
        <authorList>
            <person name="Burns J.A."/>
            <person name="Paasch A."/>
            <person name="Narechania A."/>
            <person name="Kim E."/>
        </authorList>
    </citation>
    <scope>NUCLEOTIDE SEQUENCE [LARGE SCALE GENOMIC DNA]</scope>
    <source>
        <strain evidence="4 5">PLY_AMNH</strain>
    </source>
</reference>